<keyword evidence="3" id="KW-0949">S-adenosyl-L-methionine</keyword>
<keyword evidence="7" id="KW-0411">Iron-sulfur</keyword>
<comment type="cofactor">
    <cofactor evidence="1">
        <name>[4Fe-4S] cluster</name>
        <dbReference type="ChEBI" id="CHEBI:49883"/>
    </cofactor>
</comment>
<dbReference type="PROSITE" id="PS51918">
    <property type="entry name" value="RADICAL_SAM"/>
    <property type="match status" value="1"/>
</dbReference>
<dbReference type="SFLD" id="SFLDG01067">
    <property type="entry name" value="SPASM/twitch_domain_containing"/>
    <property type="match status" value="1"/>
</dbReference>
<dbReference type="GO" id="GO:0051539">
    <property type="term" value="F:4 iron, 4 sulfur cluster binding"/>
    <property type="evidence" value="ECO:0007669"/>
    <property type="project" value="UniProtKB-KW"/>
</dbReference>
<feature type="domain" description="Radical SAM core" evidence="8">
    <location>
        <begin position="1"/>
        <end position="218"/>
    </location>
</feature>
<dbReference type="Pfam" id="PF13186">
    <property type="entry name" value="SPASM"/>
    <property type="match status" value="1"/>
</dbReference>
<dbReference type="AlphaFoldDB" id="M4V821"/>
<dbReference type="eggNOG" id="COG0535">
    <property type="taxonomic scope" value="Bacteria"/>
</dbReference>
<dbReference type="InterPro" id="IPR050377">
    <property type="entry name" value="Radical_SAM_PqqE_MftC-like"/>
</dbReference>
<dbReference type="CDD" id="cd01335">
    <property type="entry name" value="Radical_SAM"/>
    <property type="match status" value="1"/>
</dbReference>
<dbReference type="EMBL" id="CP003537">
    <property type="protein sequence ID" value="AGH95527.1"/>
    <property type="molecule type" value="Genomic_DNA"/>
</dbReference>
<dbReference type="GO" id="GO:0046872">
    <property type="term" value="F:metal ion binding"/>
    <property type="evidence" value="ECO:0007669"/>
    <property type="project" value="UniProtKB-KW"/>
</dbReference>
<dbReference type="PANTHER" id="PTHR11228">
    <property type="entry name" value="RADICAL SAM DOMAIN PROTEIN"/>
    <property type="match status" value="1"/>
</dbReference>
<dbReference type="KEGG" id="bex:A11Q_1311"/>
<keyword evidence="6" id="KW-0408">Iron</keyword>
<reference evidence="9 10" key="1">
    <citation type="journal article" date="2013" name="ISME J.">
        <title>By their genes ye shall know them: genomic signatures of predatory bacteria.</title>
        <authorList>
            <person name="Pasternak Z."/>
            <person name="Pietrokovski S."/>
            <person name="Rotem O."/>
            <person name="Gophna U."/>
            <person name="Lurie-Weinberger M.N."/>
            <person name="Jurkevitch E."/>
        </authorList>
    </citation>
    <scope>NUCLEOTIDE SEQUENCE [LARGE SCALE GENOMIC DNA]</scope>
    <source>
        <strain evidence="9 10">JSS</strain>
    </source>
</reference>
<dbReference type="InterPro" id="IPR058240">
    <property type="entry name" value="rSAM_sf"/>
</dbReference>
<dbReference type="HOGENOM" id="CLU_009273_1_4_7"/>
<name>M4V821_9BACT</name>
<keyword evidence="4" id="KW-0479">Metal-binding</keyword>
<accession>M4V821</accession>
<evidence type="ECO:0000256" key="3">
    <source>
        <dbReference type="ARBA" id="ARBA00022691"/>
    </source>
</evidence>
<dbReference type="RefSeq" id="WP_015470017.1">
    <property type="nucleotide sequence ID" value="NC_020813.1"/>
</dbReference>
<gene>
    <name evidence="9" type="ORF">A11Q_1311</name>
</gene>
<keyword evidence="5" id="KW-0560">Oxidoreductase</keyword>
<dbReference type="Pfam" id="PF04055">
    <property type="entry name" value="Radical_SAM"/>
    <property type="match status" value="1"/>
</dbReference>
<dbReference type="Proteomes" id="UP000012040">
    <property type="component" value="Chromosome"/>
</dbReference>
<evidence type="ECO:0000259" key="8">
    <source>
        <dbReference type="PROSITE" id="PS51918"/>
    </source>
</evidence>
<sequence>MFERLYIEISNICNLQCKFCPEVIREKKILAPSDFRKFATQAKPLTKQICLHLMGEPLAHPQFAEIMDICDELGLKIFLTTNGTLLKRHSEKLLNWKSLEQINFSVHSYFANPARLTLQDYLAPILDFCDKSLEKHEKKQTDFYINLRLWNLAKSNQQKDQNLQVFDVLNRHFGIELNENVDIKMNKSKKIQHKLYVHFDTEFIWPDLSQMKRSEQGSCYGLRKQLAIHANGDVVPCCLDKESLLKIGNVYENTLSEVMKSDRAKRIRTGFENGRLVEDLCQKCQYADRFRSQNTQTG</sequence>
<dbReference type="InterPro" id="IPR000385">
    <property type="entry name" value="MoaA_NifB_PqqE_Fe-S-bd_CS"/>
</dbReference>
<evidence type="ECO:0000256" key="2">
    <source>
        <dbReference type="ARBA" id="ARBA00022485"/>
    </source>
</evidence>
<keyword evidence="10" id="KW-1185">Reference proteome</keyword>
<dbReference type="InterPro" id="IPR013785">
    <property type="entry name" value="Aldolase_TIM"/>
</dbReference>
<proteinExistence type="predicted"/>
<dbReference type="InterPro" id="IPR007197">
    <property type="entry name" value="rSAM"/>
</dbReference>
<protein>
    <recommendedName>
        <fullName evidence="8">Radical SAM core domain-containing protein</fullName>
    </recommendedName>
</protein>
<dbReference type="SUPFAM" id="SSF102114">
    <property type="entry name" value="Radical SAM enzymes"/>
    <property type="match status" value="1"/>
</dbReference>
<evidence type="ECO:0000256" key="6">
    <source>
        <dbReference type="ARBA" id="ARBA00023004"/>
    </source>
</evidence>
<evidence type="ECO:0000256" key="1">
    <source>
        <dbReference type="ARBA" id="ARBA00001966"/>
    </source>
</evidence>
<organism evidence="9 10">
    <name type="scientific">Pseudobdellovibrio exovorus JSS</name>
    <dbReference type="NCBI Taxonomy" id="1184267"/>
    <lineage>
        <taxon>Bacteria</taxon>
        <taxon>Pseudomonadati</taxon>
        <taxon>Bdellovibrionota</taxon>
        <taxon>Bdellovibrionia</taxon>
        <taxon>Bdellovibrionales</taxon>
        <taxon>Pseudobdellovibrionaceae</taxon>
        <taxon>Pseudobdellovibrio</taxon>
    </lineage>
</organism>
<dbReference type="CDD" id="cd21122">
    <property type="entry name" value="SPASM_rSAM"/>
    <property type="match status" value="1"/>
</dbReference>
<evidence type="ECO:0000256" key="5">
    <source>
        <dbReference type="ARBA" id="ARBA00023002"/>
    </source>
</evidence>
<evidence type="ECO:0000256" key="4">
    <source>
        <dbReference type="ARBA" id="ARBA00022723"/>
    </source>
</evidence>
<dbReference type="PROSITE" id="PS01305">
    <property type="entry name" value="MOAA_NIFB_PQQE"/>
    <property type="match status" value="1"/>
</dbReference>
<dbReference type="PATRIC" id="fig|1184267.3.peg.1329"/>
<dbReference type="InterPro" id="IPR023885">
    <property type="entry name" value="4Fe4S-binding_SPASM_dom"/>
</dbReference>
<dbReference type="GO" id="GO:0016491">
    <property type="term" value="F:oxidoreductase activity"/>
    <property type="evidence" value="ECO:0007669"/>
    <property type="project" value="UniProtKB-KW"/>
</dbReference>
<dbReference type="PANTHER" id="PTHR11228:SF7">
    <property type="entry name" value="PQQA PEPTIDE CYCLASE"/>
    <property type="match status" value="1"/>
</dbReference>
<dbReference type="SFLD" id="SFLDS00029">
    <property type="entry name" value="Radical_SAM"/>
    <property type="match status" value="1"/>
</dbReference>
<dbReference type="Gene3D" id="3.20.20.70">
    <property type="entry name" value="Aldolase class I"/>
    <property type="match status" value="1"/>
</dbReference>
<evidence type="ECO:0000256" key="7">
    <source>
        <dbReference type="ARBA" id="ARBA00023014"/>
    </source>
</evidence>
<dbReference type="OrthoDB" id="9810775at2"/>
<keyword evidence="2" id="KW-0004">4Fe-4S</keyword>
<evidence type="ECO:0000313" key="10">
    <source>
        <dbReference type="Proteomes" id="UP000012040"/>
    </source>
</evidence>
<dbReference type="STRING" id="1184267.A11Q_1311"/>
<evidence type="ECO:0000313" key="9">
    <source>
        <dbReference type="EMBL" id="AGH95527.1"/>
    </source>
</evidence>